<proteinExistence type="predicted"/>
<keyword evidence="2" id="KW-1185">Reference proteome</keyword>
<dbReference type="VEuPathDB" id="FungiDB:SI65_02748"/>
<gene>
    <name evidence="1" type="ORF">SI65_02748</name>
</gene>
<evidence type="ECO:0000313" key="2">
    <source>
        <dbReference type="Proteomes" id="UP000094569"/>
    </source>
</evidence>
<dbReference type="AlphaFoldDB" id="A0A1E3BLS1"/>
<reference evidence="1 2" key="1">
    <citation type="journal article" date="2016" name="BMC Genomics">
        <title>Comparative genomic and transcriptomic analyses of the Fuzhuan brick tea-fermentation fungus Aspergillus cristatus.</title>
        <authorList>
            <person name="Ge Y."/>
            <person name="Wang Y."/>
            <person name="Liu Y."/>
            <person name="Tan Y."/>
            <person name="Ren X."/>
            <person name="Zhang X."/>
            <person name="Hyde K.D."/>
            <person name="Liu Y."/>
            <person name="Liu Z."/>
        </authorList>
    </citation>
    <scope>NUCLEOTIDE SEQUENCE [LARGE SCALE GENOMIC DNA]</scope>
    <source>
        <strain evidence="1 2">GZAAS20.1005</strain>
    </source>
</reference>
<comment type="caution">
    <text evidence="1">The sequence shown here is derived from an EMBL/GenBank/DDBJ whole genome shotgun (WGS) entry which is preliminary data.</text>
</comment>
<dbReference type="Proteomes" id="UP000094569">
    <property type="component" value="Unassembled WGS sequence"/>
</dbReference>
<evidence type="ECO:0000313" key="1">
    <source>
        <dbReference type="EMBL" id="ODM21904.1"/>
    </source>
</evidence>
<sequence length="287" mass="32235">MEFEREGSLPSLAISTSPAATPVLSGLTRHNAHLKRFDGLSYGDITSTAKNDSLQAMTKSEEALRCLAETAKPRRFAALVPIEERVVRESEYVVVRSAPDGEKTQVKESGIVTKEDIGRFKFGFADPNEIIKNPKANDNRDQGALELSAKYRTATSAVTLVYPDNERTHSIPFKDCVIQYRESMNSNQGNYYANSNMTVGIPKVYMDKLFKDAASRGTRKEDSIKVGNKSNVVSYGDYYWYSCDLKDLDRKHVGTITHIGFLNENIRDVLIESKAHSWVFRNWCATN</sequence>
<accession>A0A1E3BLS1</accession>
<organism evidence="1 2">
    <name type="scientific">Aspergillus cristatus</name>
    <name type="common">Chinese Fuzhuan brick tea-fermentation fungus</name>
    <name type="synonym">Eurotium cristatum</name>
    <dbReference type="NCBI Taxonomy" id="573508"/>
    <lineage>
        <taxon>Eukaryota</taxon>
        <taxon>Fungi</taxon>
        <taxon>Dikarya</taxon>
        <taxon>Ascomycota</taxon>
        <taxon>Pezizomycotina</taxon>
        <taxon>Eurotiomycetes</taxon>
        <taxon>Eurotiomycetidae</taxon>
        <taxon>Eurotiales</taxon>
        <taxon>Aspergillaceae</taxon>
        <taxon>Aspergillus</taxon>
        <taxon>Aspergillus subgen. Aspergillus</taxon>
    </lineage>
</organism>
<protein>
    <submittedName>
        <fullName evidence="1">Uncharacterized protein</fullName>
    </submittedName>
</protein>
<name>A0A1E3BLS1_ASPCR</name>
<dbReference type="EMBL" id="JXNT01000002">
    <property type="protein sequence ID" value="ODM21904.1"/>
    <property type="molecule type" value="Genomic_DNA"/>
</dbReference>